<evidence type="ECO:0000256" key="1">
    <source>
        <dbReference type="SAM" id="MobiDB-lite"/>
    </source>
</evidence>
<dbReference type="AlphaFoldDB" id="A0AAV7PYD4"/>
<proteinExistence type="predicted"/>
<organism evidence="2 3">
    <name type="scientific">Pleurodeles waltl</name>
    <name type="common">Iberian ribbed newt</name>
    <dbReference type="NCBI Taxonomy" id="8319"/>
    <lineage>
        <taxon>Eukaryota</taxon>
        <taxon>Metazoa</taxon>
        <taxon>Chordata</taxon>
        <taxon>Craniata</taxon>
        <taxon>Vertebrata</taxon>
        <taxon>Euteleostomi</taxon>
        <taxon>Amphibia</taxon>
        <taxon>Batrachia</taxon>
        <taxon>Caudata</taxon>
        <taxon>Salamandroidea</taxon>
        <taxon>Salamandridae</taxon>
        <taxon>Pleurodelinae</taxon>
        <taxon>Pleurodeles</taxon>
    </lineage>
</organism>
<feature type="compositionally biased region" description="Gly residues" evidence="1">
    <location>
        <begin position="202"/>
        <end position="213"/>
    </location>
</feature>
<gene>
    <name evidence="2" type="ORF">NDU88_010325</name>
</gene>
<evidence type="ECO:0000313" key="3">
    <source>
        <dbReference type="Proteomes" id="UP001066276"/>
    </source>
</evidence>
<evidence type="ECO:0000313" key="2">
    <source>
        <dbReference type="EMBL" id="KAJ1131995.1"/>
    </source>
</evidence>
<accession>A0AAV7PYD4</accession>
<sequence>MYHSGHAKPPPWHVPSYKYEKKCGGKSTGRVALRPDPAGAVPLLRPLFTDPVSPSGVSIHELRLSLSLALPCFVGEIISPLWCDYGFQSHGSAGHRSQRFPSAPSSPRPCIRPSLYLISGGAGPPRLGCGAGGREADARARLTGTCREDGLDVQGMAPSVASAQPGTPRPPSVQPQPLLSRTSPFLHISNMAKYLCAGPGGWGRSPAGGGGSGEASPRRWE</sequence>
<keyword evidence="3" id="KW-1185">Reference proteome</keyword>
<feature type="region of interest" description="Disordered" evidence="1">
    <location>
        <begin position="202"/>
        <end position="221"/>
    </location>
</feature>
<comment type="caution">
    <text evidence="2">The sequence shown here is derived from an EMBL/GenBank/DDBJ whole genome shotgun (WGS) entry which is preliminary data.</text>
</comment>
<name>A0AAV7PYD4_PLEWA</name>
<protein>
    <submittedName>
        <fullName evidence="2">Uncharacterized protein</fullName>
    </submittedName>
</protein>
<dbReference type="Proteomes" id="UP001066276">
    <property type="component" value="Chromosome 7"/>
</dbReference>
<dbReference type="EMBL" id="JANPWB010000011">
    <property type="protein sequence ID" value="KAJ1131995.1"/>
    <property type="molecule type" value="Genomic_DNA"/>
</dbReference>
<reference evidence="2" key="1">
    <citation type="journal article" date="2022" name="bioRxiv">
        <title>Sequencing and chromosome-scale assembly of the giantPleurodeles waltlgenome.</title>
        <authorList>
            <person name="Brown T."/>
            <person name="Elewa A."/>
            <person name="Iarovenko S."/>
            <person name="Subramanian E."/>
            <person name="Araus A.J."/>
            <person name="Petzold A."/>
            <person name="Susuki M."/>
            <person name="Suzuki K.-i.T."/>
            <person name="Hayashi T."/>
            <person name="Toyoda A."/>
            <person name="Oliveira C."/>
            <person name="Osipova E."/>
            <person name="Leigh N.D."/>
            <person name="Simon A."/>
            <person name="Yun M.H."/>
        </authorList>
    </citation>
    <scope>NUCLEOTIDE SEQUENCE</scope>
    <source>
        <strain evidence="2">20211129_DDA</strain>
        <tissue evidence="2">Liver</tissue>
    </source>
</reference>